<name>A0A2T1LRU6_9CHRO</name>
<evidence type="ECO:0000313" key="2">
    <source>
        <dbReference type="Proteomes" id="UP000239001"/>
    </source>
</evidence>
<reference evidence="1 2" key="1">
    <citation type="submission" date="2018-03" db="EMBL/GenBank/DDBJ databases">
        <title>The ancient ancestry and fast evolution of plastids.</title>
        <authorList>
            <person name="Moore K.R."/>
            <person name="Magnabosco C."/>
            <person name="Momper L."/>
            <person name="Gold D.A."/>
            <person name="Bosak T."/>
            <person name="Fournier G.P."/>
        </authorList>
    </citation>
    <scope>NUCLEOTIDE SEQUENCE [LARGE SCALE GENOMIC DNA]</scope>
    <source>
        <strain evidence="1 2">CCALA 016</strain>
    </source>
</reference>
<proteinExistence type="predicted"/>
<evidence type="ECO:0000313" key="1">
    <source>
        <dbReference type="EMBL" id="PSF31753.1"/>
    </source>
</evidence>
<accession>A0A2T1LRU6</accession>
<gene>
    <name evidence="1" type="ORF">C7H19_22270</name>
</gene>
<keyword evidence="2" id="KW-1185">Reference proteome</keyword>
<protein>
    <submittedName>
        <fullName evidence="1">Uncharacterized protein</fullName>
    </submittedName>
</protein>
<dbReference type="Proteomes" id="UP000239001">
    <property type="component" value="Unassembled WGS sequence"/>
</dbReference>
<reference evidence="1 2" key="2">
    <citation type="submission" date="2018-03" db="EMBL/GenBank/DDBJ databases">
        <authorList>
            <person name="Keele B.F."/>
        </authorList>
    </citation>
    <scope>NUCLEOTIDE SEQUENCE [LARGE SCALE GENOMIC DNA]</scope>
    <source>
        <strain evidence="1 2">CCALA 016</strain>
    </source>
</reference>
<dbReference type="AlphaFoldDB" id="A0A2T1LRU6"/>
<sequence>MYKNFIFTNLMILGMVMSSNYFNPNDTSGEPKKSTAQGTRGCPYKQGDLFLIESTEENNKIYLNVNINRPIVVYQVQSEQAETLLITLTEIRGKLERQLIYEKTIPVKKNGFIILTLPNLKSTTSNYLLSAVLLCQNQPYYGKTINALLNLVTYPTEIEQFLERRKLSLNYEH</sequence>
<organism evidence="1 2">
    <name type="scientific">Aphanothece hegewaldii CCALA 016</name>
    <dbReference type="NCBI Taxonomy" id="2107694"/>
    <lineage>
        <taxon>Bacteria</taxon>
        <taxon>Bacillati</taxon>
        <taxon>Cyanobacteriota</taxon>
        <taxon>Cyanophyceae</taxon>
        <taxon>Oscillatoriophycideae</taxon>
        <taxon>Chroococcales</taxon>
        <taxon>Aphanothecaceae</taxon>
        <taxon>Aphanothece</taxon>
    </lineage>
</organism>
<comment type="caution">
    <text evidence="1">The sequence shown here is derived from an EMBL/GenBank/DDBJ whole genome shotgun (WGS) entry which is preliminary data.</text>
</comment>
<dbReference type="EMBL" id="PXOH01000041">
    <property type="protein sequence ID" value="PSF31753.1"/>
    <property type="molecule type" value="Genomic_DNA"/>
</dbReference>